<sequence>MKQNELYLALDFDGVLHSTELGPLKKHCADYAAGRMNAEQFLETVATEKRARYDLTSDHVDFLFDRAAFFSSAFWDLGRLKVNLVIATSWRNAMQPHALRALMPPILEKRVVGVLDPHDEEHREPGTRALLMRKWMAENAPRAQWLAIDDDAWLWEGDHSRLIQTSRRGLDGPTWRVLRDICASVEANNGRFNWMFEDLSVASD</sequence>
<reference evidence="1 2" key="1">
    <citation type="submission" date="2024-03" db="EMBL/GenBank/DDBJ databases">
        <title>Novel species of the genus Variovorax.</title>
        <authorList>
            <person name="Liu Q."/>
            <person name="Xin Y.-H."/>
        </authorList>
    </citation>
    <scope>NUCLEOTIDE SEQUENCE [LARGE SCALE GENOMIC DNA]</scope>
    <source>
        <strain evidence="1 2">KACC 18901</strain>
    </source>
</reference>
<accession>A0ABU8XFJ8</accession>
<dbReference type="Proteomes" id="UP001367030">
    <property type="component" value="Unassembled WGS sequence"/>
</dbReference>
<keyword evidence="2" id="KW-1185">Reference proteome</keyword>
<comment type="caution">
    <text evidence="1">The sequence shown here is derived from an EMBL/GenBank/DDBJ whole genome shotgun (WGS) entry which is preliminary data.</text>
</comment>
<evidence type="ECO:0000313" key="1">
    <source>
        <dbReference type="EMBL" id="MEJ8858657.1"/>
    </source>
</evidence>
<dbReference type="EMBL" id="JBBKZS010000018">
    <property type="protein sequence ID" value="MEJ8858657.1"/>
    <property type="molecule type" value="Genomic_DNA"/>
</dbReference>
<name>A0ABU8XFJ8_9BURK</name>
<gene>
    <name evidence="1" type="ORF">WKW79_29070</name>
</gene>
<dbReference type="RefSeq" id="WP_340338717.1">
    <property type="nucleotide sequence ID" value="NZ_JBBKZS010000018.1"/>
</dbReference>
<organism evidence="1 2">
    <name type="scientific">Variovorax robiniae</name>
    <dbReference type="NCBI Taxonomy" id="1836199"/>
    <lineage>
        <taxon>Bacteria</taxon>
        <taxon>Pseudomonadati</taxon>
        <taxon>Pseudomonadota</taxon>
        <taxon>Betaproteobacteria</taxon>
        <taxon>Burkholderiales</taxon>
        <taxon>Comamonadaceae</taxon>
        <taxon>Variovorax</taxon>
    </lineage>
</organism>
<dbReference type="Pfam" id="PF18143">
    <property type="entry name" value="HAD_SAK_2"/>
    <property type="match status" value="1"/>
</dbReference>
<evidence type="ECO:0000313" key="2">
    <source>
        <dbReference type="Proteomes" id="UP001367030"/>
    </source>
</evidence>
<protein>
    <submittedName>
        <fullName evidence="1">HAD domain-containing protein</fullName>
    </submittedName>
</protein>
<proteinExistence type="predicted"/>